<dbReference type="InterPro" id="IPR013780">
    <property type="entry name" value="Glyco_hydro_b"/>
</dbReference>
<dbReference type="SUPFAM" id="SSF51011">
    <property type="entry name" value="Glycosyl hydrolase domain"/>
    <property type="match status" value="1"/>
</dbReference>
<comment type="caution">
    <text evidence="14">The sequence shown here is derived from an EMBL/GenBank/DDBJ whole genome shotgun (WGS) entry which is preliminary data.</text>
</comment>
<dbReference type="Gene3D" id="3.40.630.30">
    <property type="match status" value="1"/>
</dbReference>
<protein>
    <recommendedName>
        <fullName evidence="10">Alpha-galactosidase</fullName>
        <ecNumber evidence="10">3.2.1.22</ecNumber>
    </recommendedName>
    <alternativeName>
        <fullName evidence="10">Melibiase</fullName>
    </alternativeName>
</protein>
<dbReference type="InterPro" id="IPR000182">
    <property type="entry name" value="GNAT_dom"/>
</dbReference>
<dbReference type="PRINTS" id="PR00740">
    <property type="entry name" value="GLHYDRLASE27"/>
</dbReference>
<evidence type="ECO:0000256" key="6">
    <source>
        <dbReference type="ARBA" id="ARBA00022729"/>
    </source>
</evidence>
<feature type="chain" id="PRO_5046261665" description="Alpha-galactosidase" evidence="11">
    <location>
        <begin position="19"/>
        <end position="647"/>
    </location>
</feature>
<keyword evidence="6 11" id="KW-0732">Signal</keyword>
<dbReference type="InterPro" id="IPR016181">
    <property type="entry name" value="Acyl_CoA_acyltransferase"/>
</dbReference>
<evidence type="ECO:0000256" key="2">
    <source>
        <dbReference type="ARBA" id="ARBA00003969"/>
    </source>
</evidence>
<feature type="domain" description="N-acetyltransferase" evidence="12">
    <location>
        <begin position="420"/>
        <end position="584"/>
    </location>
</feature>
<evidence type="ECO:0000256" key="10">
    <source>
        <dbReference type="RuleBase" id="RU361168"/>
    </source>
</evidence>
<feature type="signal peptide" evidence="11">
    <location>
        <begin position="1"/>
        <end position="18"/>
    </location>
</feature>
<dbReference type="PROSITE" id="PS00512">
    <property type="entry name" value="ALPHA_GALACTOSIDASE"/>
    <property type="match status" value="1"/>
</dbReference>
<name>A0ABR0ESY3_ZASCE</name>
<evidence type="ECO:0000259" key="13">
    <source>
        <dbReference type="Pfam" id="PF17801"/>
    </source>
</evidence>
<evidence type="ECO:0000256" key="1">
    <source>
        <dbReference type="ARBA" id="ARBA00001255"/>
    </source>
</evidence>
<reference evidence="14 15" key="1">
    <citation type="journal article" date="2023" name="G3 (Bethesda)">
        <title>A chromosome-level genome assembly of Zasmidium syzygii isolated from banana leaves.</title>
        <authorList>
            <person name="van Westerhoven A.C."/>
            <person name="Mehrabi R."/>
            <person name="Talebi R."/>
            <person name="Steentjes M.B.F."/>
            <person name="Corcolon B."/>
            <person name="Chong P.A."/>
            <person name="Kema G.H.J."/>
            <person name="Seidl M.F."/>
        </authorList>
    </citation>
    <scope>NUCLEOTIDE SEQUENCE [LARGE SCALE GENOMIC DNA]</scope>
    <source>
        <strain evidence="14 15">P124</strain>
    </source>
</reference>
<dbReference type="InterPro" id="IPR041233">
    <property type="entry name" value="Melibiase_C"/>
</dbReference>
<keyword evidence="10" id="KW-1015">Disulfide bond</keyword>
<evidence type="ECO:0000259" key="12">
    <source>
        <dbReference type="Pfam" id="PF13302"/>
    </source>
</evidence>
<dbReference type="CDD" id="cd14792">
    <property type="entry name" value="GH27"/>
    <property type="match status" value="1"/>
</dbReference>
<evidence type="ECO:0000256" key="7">
    <source>
        <dbReference type="ARBA" id="ARBA00022801"/>
    </source>
</evidence>
<evidence type="ECO:0000313" key="14">
    <source>
        <dbReference type="EMBL" id="KAK4504739.1"/>
    </source>
</evidence>
<comment type="function">
    <text evidence="2">Hydrolyzes a variety of simple alpha-D-galactoside as well as more complex molecules such as oligosaccharides and polysaccharides.</text>
</comment>
<gene>
    <name evidence="14" type="ORF">PRZ48_002701</name>
</gene>
<keyword evidence="15" id="KW-1185">Reference proteome</keyword>
<evidence type="ECO:0000256" key="9">
    <source>
        <dbReference type="ARBA" id="ARBA00023295"/>
    </source>
</evidence>
<dbReference type="InterPro" id="IPR013785">
    <property type="entry name" value="Aldolase_TIM"/>
</dbReference>
<sequence length="647" mass="72501">MAKMATSLLLALAPVALGLEAPGGIGRLPAMGWNSWNAYHCDIDESKFLTAAKAMVSMGFKDLGYEYINIDDCWQIKDHRDNVTGKLIPDTSKFSDGISGLANTIHDMGLKIGIYSSAGTLTCAGYQASIGHEELDAATFAEWGIDFLKGYDYRQSKTFERYKRMSDALVKQNRTILYNLCEWGTADVEAWGADVAQAWRSTGDISPDWSRIIQIINENSFYNNYVDFYAHNDPDMLEVGNGNLTEAESRTHFGIWALSKAPLIMGTDLTQLSQTNIDILQNKHLIEFNQDSVVSSPAQPYKGGVNPLWTFNATNPAEYWSGESSKGTLVAMMNTLDSTRTMRANWAEIPSLKAHGRYRVRDVWMDKDLGCVSGGLSRDVESHDTAILLVTGANNLGTEIDPTPAAVPDNTVPLRGHYVTLEALTSDAEYTSLHRNFRLQEKSHLFDYFPVAANATEEELRQFVQKWRDRDFIVYAIKADPAYVNPPKKGEEVPSSRKHTEVLGVIAYLDVQPNFRALEVGGVIFGPRLQRSAAGTEAHYLMLRNVFEPKSPGLGGNSLPYRRVCWKCNNLNSKSRRAAERLGYVFEGTFRNHMIVKGRSRDSDWLSIVEDEWPVVKKALELWLERSNFDEEGRQVKSLDEIRASLK</sequence>
<feature type="domain" description="Alpha galactosidase C-terminal" evidence="13">
    <location>
        <begin position="315"/>
        <end position="389"/>
    </location>
</feature>
<dbReference type="Proteomes" id="UP001305779">
    <property type="component" value="Unassembled WGS sequence"/>
</dbReference>
<evidence type="ECO:0000313" key="15">
    <source>
        <dbReference type="Proteomes" id="UP001305779"/>
    </source>
</evidence>
<dbReference type="PANTHER" id="PTHR11452">
    <property type="entry name" value="ALPHA-GALACTOSIDASE/ALPHA-N-ACETYLGALACTOSAMINIDASE"/>
    <property type="match status" value="1"/>
</dbReference>
<comment type="subcellular location">
    <subcellularLocation>
        <location evidence="3">Secreted</location>
    </subcellularLocation>
</comment>
<evidence type="ECO:0000256" key="8">
    <source>
        <dbReference type="ARBA" id="ARBA00023180"/>
    </source>
</evidence>
<keyword evidence="7 10" id="KW-0378">Hydrolase</keyword>
<keyword evidence="9 10" id="KW-0326">Glycosidase</keyword>
<comment type="catalytic activity">
    <reaction evidence="1 10">
        <text>Hydrolysis of terminal, non-reducing alpha-D-galactose residues in alpha-D-galactosides, including galactose oligosaccharides, galactomannans and galactolipids.</text>
        <dbReference type="EC" id="3.2.1.22"/>
    </reaction>
</comment>
<dbReference type="PANTHER" id="PTHR11452:SF61">
    <property type="entry name" value="ALPHA-GALACTOSIDASE B-RELATED"/>
    <property type="match status" value="1"/>
</dbReference>
<dbReference type="SUPFAM" id="SSF51445">
    <property type="entry name" value="(Trans)glycosidases"/>
    <property type="match status" value="1"/>
</dbReference>
<dbReference type="InterPro" id="IPR017853">
    <property type="entry name" value="GH"/>
</dbReference>
<dbReference type="InterPro" id="IPR000111">
    <property type="entry name" value="Glyco_hydro_27/36_CS"/>
</dbReference>
<keyword evidence="8" id="KW-0325">Glycoprotein</keyword>
<dbReference type="Pfam" id="PF17801">
    <property type="entry name" value="Melibiase_C"/>
    <property type="match status" value="1"/>
</dbReference>
<organism evidence="14 15">
    <name type="scientific">Zasmidium cellare</name>
    <name type="common">Wine cellar mold</name>
    <name type="synonym">Racodium cellare</name>
    <dbReference type="NCBI Taxonomy" id="395010"/>
    <lineage>
        <taxon>Eukaryota</taxon>
        <taxon>Fungi</taxon>
        <taxon>Dikarya</taxon>
        <taxon>Ascomycota</taxon>
        <taxon>Pezizomycotina</taxon>
        <taxon>Dothideomycetes</taxon>
        <taxon>Dothideomycetidae</taxon>
        <taxon>Mycosphaerellales</taxon>
        <taxon>Mycosphaerellaceae</taxon>
        <taxon>Zasmidium</taxon>
    </lineage>
</organism>
<evidence type="ECO:0000256" key="11">
    <source>
        <dbReference type="SAM" id="SignalP"/>
    </source>
</evidence>
<dbReference type="Pfam" id="PF13302">
    <property type="entry name" value="Acetyltransf_3"/>
    <property type="match status" value="1"/>
</dbReference>
<dbReference type="InterPro" id="IPR002241">
    <property type="entry name" value="Glyco_hydro_27"/>
</dbReference>
<accession>A0ABR0ESY3</accession>
<comment type="similarity">
    <text evidence="4 10">Belongs to the glycosyl hydrolase 27 family.</text>
</comment>
<evidence type="ECO:0000256" key="5">
    <source>
        <dbReference type="ARBA" id="ARBA00022525"/>
    </source>
</evidence>
<dbReference type="Gene3D" id="2.60.40.1180">
    <property type="entry name" value="Golgi alpha-mannosidase II"/>
    <property type="match status" value="1"/>
</dbReference>
<proteinExistence type="inferred from homology"/>
<dbReference type="EMBL" id="JAXOVC010000002">
    <property type="protein sequence ID" value="KAK4504739.1"/>
    <property type="molecule type" value="Genomic_DNA"/>
</dbReference>
<keyword evidence="5" id="KW-0964">Secreted</keyword>
<dbReference type="Pfam" id="PF16499">
    <property type="entry name" value="Melibiase_2"/>
    <property type="match status" value="1"/>
</dbReference>
<dbReference type="SUPFAM" id="SSF55729">
    <property type="entry name" value="Acyl-CoA N-acyltransferases (Nat)"/>
    <property type="match status" value="1"/>
</dbReference>
<evidence type="ECO:0000256" key="4">
    <source>
        <dbReference type="ARBA" id="ARBA00009743"/>
    </source>
</evidence>
<evidence type="ECO:0000256" key="3">
    <source>
        <dbReference type="ARBA" id="ARBA00004613"/>
    </source>
</evidence>
<dbReference type="Gene3D" id="3.20.20.70">
    <property type="entry name" value="Aldolase class I"/>
    <property type="match status" value="1"/>
</dbReference>
<dbReference type="EC" id="3.2.1.22" evidence="10"/>